<dbReference type="RefSeq" id="WP_227020644.1">
    <property type="nucleotide sequence ID" value="NZ_JAGSND010000034.1"/>
</dbReference>
<comment type="caution">
    <text evidence="4">The sequence shown here is derived from an EMBL/GenBank/DDBJ whole genome shotgun (WGS) entry which is preliminary data.</text>
</comment>
<keyword evidence="3" id="KW-0479">Metal-binding</keyword>
<comment type="cofactor">
    <cofactor evidence="3">
        <name>Zn(2+)</name>
        <dbReference type="ChEBI" id="CHEBI:29105"/>
    </cofactor>
    <text evidence="3">Binds 2 Zn(2+) ions per subunit. One is catalytic and the other provides a structural contribution.</text>
</comment>
<evidence type="ECO:0000313" key="4">
    <source>
        <dbReference type="EMBL" id="MBR0600563.1"/>
    </source>
</evidence>
<dbReference type="InterPro" id="IPR013785">
    <property type="entry name" value="Aldolase_TIM"/>
</dbReference>
<feature type="binding site" evidence="3">
    <location>
        <position position="104"/>
    </location>
    <ligand>
        <name>Zn(2+)</name>
        <dbReference type="ChEBI" id="CHEBI:29105"/>
        <label>2</label>
    </ligand>
</feature>
<dbReference type="Gene3D" id="3.20.20.70">
    <property type="entry name" value="Aldolase class I"/>
    <property type="match status" value="1"/>
</dbReference>
<dbReference type="Proteomes" id="UP000675664">
    <property type="component" value="Unassembled WGS sequence"/>
</dbReference>
<feature type="binding site" evidence="3">
    <location>
        <position position="83"/>
    </location>
    <ligand>
        <name>Zn(2+)</name>
        <dbReference type="ChEBI" id="CHEBI:29105"/>
        <label>1</label>
        <note>catalytic</note>
    </ligand>
</feature>
<feature type="binding site" evidence="2">
    <location>
        <begin position="228"/>
        <end position="231"/>
    </location>
    <ligand>
        <name>dihydroxyacetone phosphate</name>
        <dbReference type="ChEBI" id="CHEBI:57642"/>
    </ligand>
</feature>
<feature type="binding site" evidence="3">
    <location>
        <position position="206"/>
    </location>
    <ligand>
        <name>Zn(2+)</name>
        <dbReference type="ChEBI" id="CHEBI:29105"/>
        <label>1</label>
        <note>catalytic</note>
    </ligand>
</feature>
<feature type="binding site" evidence="2">
    <location>
        <begin position="207"/>
        <end position="209"/>
    </location>
    <ligand>
        <name>dihydroxyacetone phosphate</name>
        <dbReference type="ChEBI" id="CHEBI:57642"/>
    </ligand>
</feature>
<dbReference type="PIRSF" id="PIRSF001359">
    <property type="entry name" value="F_bP_aldolase_II"/>
    <property type="match status" value="1"/>
</dbReference>
<dbReference type="GO" id="GO:0016832">
    <property type="term" value="F:aldehyde-lyase activity"/>
    <property type="evidence" value="ECO:0007669"/>
    <property type="project" value="InterPro"/>
</dbReference>
<feature type="binding site" evidence="3">
    <location>
        <position position="178"/>
    </location>
    <ligand>
        <name>Zn(2+)</name>
        <dbReference type="ChEBI" id="CHEBI:29105"/>
        <label>1</label>
        <note>catalytic</note>
    </ligand>
</feature>
<gene>
    <name evidence="4" type="ORF">KCX82_22085</name>
</gene>
<dbReference type="GO" id="GO:0008270">
    <property type="term" value="F:zinc ion binding"/>
    <property type="evidence" value="ECO:0007669"/>
    <property type="project" value="InterPro"/>
</dbReference>
<evidence type="ECO:0000256" key="3">
    <source>
        <dbReference type="PIRSR" id="PIRSR001359-3"/>
    </source>
</evidence>
<dbReference type="GO" id="GO:0005975">
    <property type="term" value="P:carbohydrate metabolic process"/>
    <property type="evidence" value="ECO:0007669"/>
    <property type="project" value="InterPro"/>
</dbReference>
<evidence type="ECO:0000256" key="2">
    <source>
        <dbReference type="PIRSR" id="PIRSR001359-2"/>
    </source>
</evidence>
<name>A0A8J8B370_9FIRM</name>
<feature type="active site" description="Proton donor" evidence="1">
    <location>
        <position position="82"/>
    </location>
</feature>
<evidence type="ECO:0000313" key="5">
    <source>
        <dbReference type="Proteomes" id="UP000675664"/>
    </source>
</evidence>
<dbReference type="AlphaFoldDB" id="A0A8J8B370"/>
<feature type="binding site" evidence="2">
    <location>
        <position position="179"/>
    </location>
    <ligand>
        <name>dihydroxyacetone phosphate</name>
        <dbReference type="ChEBI" id="CHEBI:57642"/>
    </ligand>
</feature>
<reference evidence="4" key="1">
    <citation type="submission" date="2021-04" db="EMBL/GenBank/DDBJ databases">
        <title>Sinoanaerobacter chloroacetimidivorans sp. nov., an obligate anaerobic bacterium isolated from anaerobic sludge.</title>
        <authorList>
            <person name="Bao Y."/>
        </authorList>
    </citation>
    <scope>NUCLEOTIDE SEQUENCE</scope>
    <source>
        <strain evidence="4">BAD-6</strain>
    </source>
</reference>
<keyword evidence="5" id="KW-1185">Reference proteome</keyword>
<accession>A0A8J8B370</accession>
<dbReference type="Pfam" id="PF01116">
    <property type="entry name" value="F_bP_aldolase"/>
    <property type="match status" value="1"/>
</dbReference>
<evidence type="ECO:0000256" key="1">
    <source>
        <dbReference type="PIRSR" id="PIRSR001359-1"/>
    </source>
</evidence>
<feature type="binding site" evidence="3">
    <location>
        <position position="134"/>
    </location>
    <ligand>
        <name>Zn(2+)</name>
        <dbReference type="ChEBI" id="CHEBI:29105"/>
        <label>2</label>
    </ligand>
</feature>
<dbReference type="PANTHER" id="PTHR30304:SF0">
    <property type="entry name" value="D-TAGATOSE-1,6-BISPHOSPHATE ALDOLASE SUBUNIT GATY-RELATED"/>
    <property type="match status" value="1"/>
</dbReference>
<sequence>MTIANMKELIRNAVLGKKAVGAFNVGNMEMIIAAIKAAEDLNCPIIMQIAEKRLSHSPLELMGPMMVAAAKNAKVEIAVHFDHGTDIHKIKQALELGFTSAMFDGSHFPMQENIDRTKEVIHLASRYGAAVEGEIGIVGGSEGGNTEHAVSYTKPEDAVSFAAETGLDALAIAIGNAHGNYPVAPDLRFDILQETSMQIDTPLVLHGGTGLTASDFKKAISLGIRKVNIATSCYDSLTRSALGYFEHNQQPNYFGLNEAMIEGFYHKVKEHILIFNE</sequence>
<dbReference type="InterPro" id="IPR000771">
    <property type="entry name" value="FBA_II"/>
</dbReference>
<keyword evidence="3" id="KW-0862">Zinc</keyword>
<reference evidence="4" key="2">
    <citation type="submission" date="2021-04" db="EMBL/GenBank/DDBJ databases">
        <authorList>
            <person name="Liu J."/>
        </authorList>
    </citation>
    <scope>NUCLEOTIDE SEQUENCE</scope>
    <source>
        <strain evidence="4">BAD-6</strain>
    </source>
</reference>
<proteinExistence type="predicted"/>
<organism evidence="4 5">
    <name type="scientific">Sinanaerobacter chloroacetimidivorans</name>
    <dbReference type="NCBI Taxonomy" id="2818044"/>
    <lineage>
        <taxon>Bacteria</taxon>
        <taxon>Bacillati</taxon>
        <taxon>Bacillota</taxon>
        <taxon>Clostridia</taxon>
        <taxon>Peptostreptococcales</taxon>
        <taxon>Anaerovoracaceae</taxon>
        <taxon>Sinanaerobacter</taxon>
    </lineage>
</organism>
<protein>
    <submittedName>
        <fullName evidence="4">Ketose-bisphosphate aldolase</fullName>
    </submittedName>
</protein>
<dbReference type="PANTHER" id="PTHR30304">
    <property type="entry name" value="D-TAGATOSE-1,6-BISPHOSPHATE ALDOLASE"/>
    <property type="match status" value="1"/>
</dbReference>
<dbReference type="NCBIfam" id="TIGR00167">
    <property type="entry name" value="cbbA"/>
    <property type="match status" value="1"/>
</dbReference>
<dbReference type="PROSITE" id="PS00806">
    <property type="entry name" value="ALDOLASE_CLASS_II_2"/>
    <property type="match status" value="1"/>
</dbReference>
<dbReference type="InterPro" id="IPR050246">
    <property type="entry name" value="Class_II_FBP_aldolase"/>
</dbReference>
<dbReference type="SUPFAM" id="SSF51569">
    <property type="entry name" value="Aldolase"/>
    <property type="match status" value="1"/>
</dbReference>
<dbReference type="EMBL" id="JAGSND010000034">
    <property type="protein sequence ID" value="MBR0600563.1"/>
    <property type="molecule type" value="Genomic_DNA"/>
</dbReference>
<dbReference type="CDD" id="cd00947">
    <property type="entry name" value="TBP_aldolase_IIB"/>
    <property type="match status" value="1"/>
</dbReference>